<dbReference type="InParanoid" id="A0A2N3NHP6"/>
<dbReference type="GO" id="GO:0044877">
    <property type="term" value="F:protein-containing complex binding"/>
    <property type="evidence" value="ECO:0007669"/>
    <property type="project" value="TreeGrafter"/>
</dbReference>
<dbReference type="PANTHER" id="PTHR12126:SF16">
    <property type="entry name" value="MIOREX COMPLEX COMPONENT 2"/>
    <property type="match status" value="1"/>
</dbReference>
<dbReference type="PANTHER" id="PTHR12126">
    <property type="entry name" value="NADH-UBIQUINONE OXIDOREDUCTASE 39 KDA SUBUNIT-RELATED"/>
    <property type="match status" value="1"/>
</dbReference>
<dbReference type="STRING" id="41688.A0A2N3NHP6"/>
<gene>
    <name evidence="1" type="ORF">jhhlp_001249</name>
</gene>
<evidence type="ECO:0008006" key="3">
    <source>
        <dbReference type="Google" id="ProtNLM"/>
    </source>
</evidence>
<dbReference type="EMBL" id="NLAX01000004">
    <property type="protein sequence ID" value="PKS11953.1"/>
    <property type="molecule type" value="Genomic_DNA"/>
</dbReference>
<dbReference type="Proteomes" id="UP000233524">
    <property type="component" value="Unassembled WGS sequence"/>
</dbReference>
<keyword evidence="2" id="KW-1185">Reference proteome</keyword>
<dbReference type="OrthoDB" id="276721at2759"/>
<dbReference type="InterPro" id="IPR051207">
    <property type="entry name" value="ComplexI_NDUFA9_subunit"/>
</dbReference>
<dbReference type="AlphaFoldDB" id="A0A2N3NHP6"/>
<accession>A0A2N3NHP6</accession>
<dbReference type="FunCoup" id="A0A2N3NHP6">
    <property type="interactions" value="88"/>
</dbReference>
<comment type="caution">
    <text evidence="1">The sequence shown here is derived from an EMBL/GenBank/DDBJ whole genome shotgun (WGS) entry which is preliminary data.</text>
</comment>
<evidence type="ECO:0000313" key="2">
    <source>
        <dbReference type="Proteomes" id="UP000233524"/>
    </source>
</evidence>
<protein>
    <recommendedName>
        <fullName evidence="3">NAD-dependent epimerase/dehydratase domain-containing protein</fullName>
    </recommendedName>
</protein>
<dbReference type="SUPFAM" id="SSF51735">
    <property type="entry name" value="NAD(P)-binding Rossmann-fold domains"/>
    <property type="match status" value="1"/>
</dbReference>
<evidence type="ECO:0000313" key="1">
    <source>
        <dbReference type="EMBL" id="PKS11953.1"/>
    </source>
</evidence>
<dbReference type="GO" id="GO:0005739">
    <property type="term" value="C:mitochondrion"/>
    <property type="evidence" value="ECO:0007669"/>
    <property type="project" value="TreeGrafter"/>
</dbReference>
<dbReference type="VEuPathDB" id="FungiDB:jhhlp_001249"/>
<sequence>MSAVKRLVVAGGNGFLGSRVCKFAVARGWDASSHTSYDHISVSIQLTLTTSRSGEPRWDAVTASAAPPPWAHKVTWERADILRPTTYTALLKDADYVVHSLGILLEADYKGIVRGTESPLAAIRKSFSASVDRGVDPFARKEGEDIKPPNPKDQMSYEIMNRDSAIALARHAESNNVGTFCYVSALAGPPGVPARYISTKREAERAIAEHFPKMRNVFVRPPFMYDASRGVTMGIAAATGVGTLFNGLTKGVFGNLMGAGGVKPLKVDTVAEGLVEALDDANVHGPIETEQIEELATRAWRRGML</sequence>
<name>A0A2N3NHP6_9PEZI</name>
<reference evidence="1 2" key="1">
    <citation type="journal article" date="2017" name="G3 (Bethesda)">
        <title>First Draft Genome Sequence of the Pathogenic Fungus Lomentospora prolificans (Formerly Scedosporium prolificans).</title>
        <authorList>
            <person name="Luo R."/>
            <person name="Zimin A."/>
            <person name="Workman R."/>
            <person name="Fan Y."/>
            <person name="Pertea G."/>
            <person name="Grossman N."/>
            <person name="Wear M.P."/>
            <person name="Jia B."/>
            <person name="Miller H."/>
            <person name="Casadevall A."/>
            <person name="Timp W."/>
            <person name="Zhang S.X."/>
            <person name="Salzberg S.L."/>
        </authorList>
    </citation>
    <scope>NUCLEOTIDE SEQUENCE [LARGE SCALE GENOMIC DNA]</scope>
    <source>
        <strain evidence="1 2">JHH-5317</strain>
    </source>
</reference>
<dbReference type="InterPro" id="IPR036291">
    <property type="entry name" value="NAD(P)-bd_dom_sf"/>
</dbReference>
<organism evidence="1 2">
    <name type="scientific">Lomentospora prolificans</name>
    <dbReference type="NCBI Taxonomy" id="41688"/>
    <lineage>
        <taxon>Eukaryota</taxon>
        <taxon>Fungi</taxon>
        <taxon>Dikarya</taxon>
        <taxon>Ascomycota</taxon>
        <taxon>Pezizomycotina</taxon>
        <taxon>Sordariomycetes</taxon>
        <taxon>Hypocreomycetidae</taxon>
        <taxon>Microascales</taxon>
        <taxon>Microascaceae</taxon>
        <taxon>Lomentospora</taxon>
    </lineage>
</organism>
<dbReference type="Gene3D" id="3.40.50.720">
    <property type="entry name" value="NAD(P)-binding Rossmann-like Domain"/>
    <property type="match status" value="1"/>
</dbReference>
<proteinExistence type="predicted"/>